<feature type="transmembrane region" description="Helical" evidence="6">
    <location>
        <begin position="437"/>
        <end position="468"/>
    </location>
</feature>
<organism evidence="8">
    <name type="scientific">Chlamydomonas euryale</name>
    <dbReference type="NCBI Taxonomy" id="1486919"/>
    <lineage>
        <taxon>Eukaryota</taxon>
        <taxon>Viridiplantae</taxon>
        <taxon>Chlorophyta</taxon>
        <taxon>core chlorophytes</taxon>
        <taxon>Chlorophyceae</taxon>
        <taxon>CS clade</taxon>
        <taxon>Chlamydomonadales</taxon>
        <taxon>Chlamydomonadaceae</taxon>
        <taxon>Chlamydomonas</taxon>
    </lineage>
</organism>
<dbReference type="InterPro" id="IPR004680">
    <property type="entry name" value="Cit_transptr-like_dom"/>
</dbReference>
<dbReference type="GO" id="GO:0005886">
    <property type="term" value="C:plasma membrane"/>
    <property type="evidence" value="ECO:0007669"/>
    <property type="project" value="TreeGrafter"/>
</dbReference>
<keyword evidence="4 6" id="KW-1133">Transmembrane helix</keyword>
<evidence type="ECO:0000256" key="3">
    <source>
        <dbReference type="ARBA" id="ARBA00022692"/>
    </source>
</evidence>
<feature type="transmembrane region" description="Helical" evidence="6">
    <location>
        <begin position="304"/>
        <end position="327"/>
    </location>
</feature>
<evidence type="ECO:0000256" key="5">
    <source>
        <dbReference type="ARBA" id="ARBA00023136"/>
    </source>
</evidence>
<feature type="transmembrane region" description="Helical" evidence="6">
    <location>
        <begin position="703"/>
        <end position="722"/>
    </location>
</feature>
<evidence type="ECO:0000256" key="2">
    <source>
        <dbReference type="ARBA" id="ARBA00022448"/>
    </source>
</evidence>
<dbReference type="GO" id="GO:0006797">
    <property type="term" value="P:polyphosphate metabolic process"/>
    <property type="evidence" value="ECO:0007669"/>
    <property type="project" value="TreeGrafter"/>
</dbReference>
<dbReference type="Pfam" id="PF03105">
    <property type="entry name" value="SPX"/>
    <property type="match status" value="2"/>
</dbReference>
<keyword evidence="5 6" id="KW-0472">Membrane</keyword>
<evidence type="ECO:0000313" key="8">
    <source>
        <dbReference type="EMBL" id="CAD8289713.1"/>
    </source>
</evidence>
<gene>
    <name evidence="8" type="ORF">CEUR00632_LOCUS9752</name>
</gene>
<dbReference type="PANTHER" id="PTHR10283:SF92">
    <property type="entry name" value="LOW-AFFINITY PHOSPHATE TRANSPORTER PHO91"/>
    <property type="match status" value="1"/>
</dbReference>
<accession>A0A7R9YW06</accession>
<comment type="subcellular location">
    <subcellularLocation>
        <location evidence="1">Membrane</location>
        <topology evidence="1">Multi-pass membrane protein</topology>
    </subcellularLocation>
</comment>
<feature type="transmembrane region" description="Helical" evidence="6">
    <location>
        <begin position="399"/>
        <end position="417"/>
    </location>
</feature>
<feature type="domain" description="SPX" evidence="7">
    <location>
        <begin position="1"/>
        <end position="217"/>
    </location>
</feature>
<name>A0A7R9YW06_9CHLO</name>
<feature type="transmembrane region" description="Helical" evidence="6">
    <location>
        <begin position="519"/>
        <end position="545"/>
    </location>
</feature>
<feature type="transmembrane region" description="Helical" evidence="6">
    <location>
        <begin position="480"/>
        <end position="499"/>
    </location>
</feature>
<evidence type="ECO:0000256" key="1">
    <source>
        <dbReference type="ARBA" id="ARBA00004141"/>
    </source>
</evidence>
<feature type="transmembrane region" description="Helical" evidence="6">
    <location>
        <begin position="619"/>
        <end position="638"/>
    </location>
</feature>
<dbReference type="GO" id="GO:0006817">
    <property type="term" value="P:phosphate ion transport"/>
    <property type="evidence" value="ECO:0007669"/>
    <property type="project" value="TreeGrafter"/>
</dbReference>
<dbReference type="CDD" id="cd01115">
    <property type="entry name" value="SLC13_permease"/>
    <property type="match status" value="1"/>
</dbReference>
<dbReference type="EMBL" id="HBEC01021031">
    <property type="protein sequence ID" value="CAD8289713.1"/>
    <property type="molecule type" value="Transcribed_RNA"/>
</dbReference>
<keyword evidence="2" id="KW-0813">Transport</keyword>
<proteinExistence type="predicted"/>
<keyword evidence="3 6" id="KW-0812">Transmembrane</keyword>
<dbReference type="CDD" id="cd14478">
    <property type="entry name" value="SPX_PHO87_PHO90_like"/>
    <property type="match status" value="1"/>
</dbReference>
<evidence type="ECO:0000259" key="7">
    <source>
        <dbReference type="PROSITE" id="PS51382"/>
    </source>
</evidence>
<feature type="transmembrane region" description="Helical" evidence="6">
    <location>
        <begin position="756"/>
        <end position="773"/>
    </location>
</feature>
<dbReference type="PROSITE" id="PS51382">
    <property type="entry name" value="SPX"/>
    <property type="match status" value="1"/>
</dbReference>
<protein>
    <recommendedName>
        <fullName evidence="7">SPX domain-containing protein</fullName>
    </recommendedName>
</protein>
<dbReference type="AlphaFoldDB" id="A0A7R9YW06"/>
<dbReference type="PANTHER" id="PTHR10283">
    <property type="entry name" value="SOLUTE CARRIER FAMILY 13 MEMBER"/>
    <property type="match status" value="1"/>
</dbReference>
<feature type="transmembrane region" description="Helical" evidence="6">
    <location>
        <begin position="664"/>
        <end position="691"/>
    </location>
</feature>
<dbReference type="InterPro" id="IPR004331">
    <property type="entry name" value="SPX_dom"/>
</dbReference>
<evidence type="ECO:0000256" key="6">
    <source>
        <dbReference type="SAM" id="Phobius"/>
    </source>
</evidence>
<feature type="transmembrane region" description="Helical" evidence="6">
    <location>
        <begin position="566"/>
        <end position="588"/>
    </location>
</feature>
<evidence type="ECO:0000256" key="4">
    <source>
        <dbReference type="ARBA" id="ARBA00022989"/>
    </source>
</evidence>
<dbReference type="Pfam" id="PF03600">
    <property type="entry name" value="CitMHS"/>
    <property type="match status" value="1"/>
</dbReference>
<feature type="transmembrane region" description="Helical" evidence="6">
    <location>
        <begin position="594"/>
        <end position="612"/>
    </location>
</feature>
<dbReference type="GO" id="GO:0005315">
    <property type="term" value="F:phosphate transmembrane transporter activity"/>
    <property type="evidence" value="ECO:0007669"/>
    <property type="project" value="TreeGrafter"/>
</dbReference>
<reference evidence="8" key="1">
    <citation type="submission" date="2021-01" db="EMBL/GenBank/DDBJ databases">
        <authorList>
            <person name="Corre E."/>
            <person name="Pelletier E."/>
            <person name="Niang G."/>
            <person name="Scheremetjew M."/>
            <person name="Finn R."/>
            <person name="Kale V."/>
            <person name="Holt S."/>
            <person name="Cochrane G."/>
            <person name="Meng A."/>
            <person name="Brown T."/>
            <person name="Cohen L."/>
        </authorList>
    </citation>
    <scope>NUCLEOTIDE SEQUENCE</scope>
    <source>
        <strain evidence="8">CCMP219</strain>
    </source>
</reference>
<sequence>MKFSHLLKFNIVPEWRKEYINYSGLKKTIYAIAKAEADGQHVFDQEDAMHEPLLGDTPFGEHRAFESHLHDELNKIFKFFIGTEAEARRTFNELIADVEKAEIEGGCAGSALARATSRRMSMSVDHRRTSGLLETGSTDLIAPEPASQDSVRHARISFWKRQEKTKTKEQIKQRIADLYLELTDLKQFLEFNHEGFRKILKKHDKMTDLSLKDEFMDKVNKTLNVTKNAEDLGACMQQLIELYSILFLGGDASKALDVLQGVLREQINIERSTVWKDMVAMERKAVGATVAVPKEMPILTFWRLHWLPIMLTFSLVVFVTLLVVPIFQEPEKQHCLAMLTFVSLLWATEAIPLYVTSMMVAPLAVMLRVLVDTSGGEPRRMEAQETASAMFHAMFSQTIMLLLGGFAIAGALSKHFIAKQLAISVMSRVGRKPRNVLLAAMFVATFASMWISNVAAPVLTFSIVLPILKTLDTSNSFAKSLVMGIALACNVGGMTSPISSPQNIFAIERMSMDGDPPSWLSWFAVSLPVSCVCVLMCWGFILLVYQPWRQVQDVRPLKPNTDPLNWTQVYVIVVSLATVVLWCCNSMLQPFTGEMGIIAVLPLVAFFGFGVLKKDDFSIFPWTVVMLAMGGLALGEAVKSSGLLQAIAQSITEVTAGLEQYTMLLIFCLLVLFCTTFISHTVGAMVILPIVQRVGEDLPGGHPKLLVMAAALMCSGAMGLPVSGFPNMNAVALEDHLGLPYVQTVDFLKVGVPGSLMAYGVIVTLGYMLMLLVRL</sequence>